<sequence>MNECESIEPCGDLMPMPPPPSQRPSILKVSFQEDANTSRRSDSRSSTGDGHTGPHKVKFCNPMCSIITYEQTTVKVTGSSCTCDIF</sequence>
<evidence type="ECO:0000313" key="2">
    <source>
        <dbReference type="EMBL" id="CAG9323352.1"/>
    </source>
</evidence>
<dbReference type="AlphaFoldDB" id="A0AAU9JDZ1"/>
<keyword evidence="3" id="KW-1185">Reference proteome</keyword>
<reference evidence="2" key="1">
    <citation type="submission" date="2021-09" db="EMBL/GenBank/DDBJ databases">
        <authorList>
            <consortium name="AG Swart"/>
            <person name="Singh M."/>
            <person name="Singh A."/>
            <person name="Seah K."/>
            <person name="Emmerich C."/>
        </authorList>
    </citation>
    <scope>NUCLEOTIDE SEQUENCE</scope>
    <source>
        <strain evidence="2">ATCC30299</strain>
    </source>
</reference>
<feature type="region of interest" description="Disordered" evidence="1">
    <location>
        <begin position="1"/>
        <end position="56"/>
    </location>
</feature>
<dbReference type="EMBL" id="CAJZBQ010000033">
    <property type="protein sequence ID" value="CAG9323352.1"/>
    <property type="molecule type" value="Genomic_DNA"/>
</dbReference>
<gene>
    <name evidence="2" type="ORF">BSTOLATCC_MIC33252</name>
</gene>
<protein>
    <submittedName>
        <fullName evidence="2">Uncharacterized protein</fullName>
    </submittedName>
</protein>
<evidence type="ECO:0000256" key="1">
    <source>
        <dbReference type="SAM" id="MobiDB-lite"/>
    </source>
</evidence>
<comment type="caution">
    <text evidence="2">The sequence shown here is derived from an EMBL/GenBank/DDBJ whole genome shotgun (WGS) entry which is preliminary data.</text>
</comment>
<dbReference type="Proteomes" id="UP001162131">
    <property type="component" value="Unassembled WGS sequence"/>
</dbReference>
<accession>A0AAU9JDZ1</accession>
<name>A0AAU9JDZ1_9CILI</name>
<evidence type="ECO:0000313" key="3">
    <source>
        <dbReference type="Proteomes" id="UP001162131"/>
    </source>
</evidence>
<organism evidence="2 3">
    <name type="scientific">Blepharisma stoltei</name>
    <dbReference type="NCBI Taxonomy" id="1481888"/>
    <lineage>
        <taxon>Eukaryota</taxon>
        <taxon>Sar</taxon>
        <taxon>Alveolata</taxon>
        <taxon>Ciliophora</taxon>
        <taxon>Postciliodesmatophora</taxon>
        <taxon>Heterotrichea</taxon>
        <taxon>Heterotrichida</taxon>
        <taxon>Blepharismidae</taxon>
        <taxon>Blepharisma</taxon>
    </lineage>
</organism>
<proteinExistence type="predicted"/>